<name>A0AC59YKA6_RANTA</name>
<evidence type="ECO:0000313" key="1">
    <source>
        <dbReference type="EMBL" id="CAM9777539.1"/>
    </source>
</evidence>
<evidence type="ECO:0000313" key="2">
    <source>
        <dbReference type="Proteomes" id="UP001162501"/>
    </source>
</evidence>
<proteinExistence type="predicted"/>
<reference evidence="1" key="2">
    <citation type="submission" date="2025-03" db="EMBL/GenBank/DDBJ databases">
        <authorList>
            <consortium name="ELIXIR-Norway"/>
            <consortium name="Elixir Norway"/>
        </authorList>
    </citation>
    <scope>NUCLEOTIDE SEQUENCE</scope>
</reference>
<dbReference type="EMBL" id="OX596101">
    <property type="protein sequence ID" value="CAM9777539.1"/>
    <property type="molecule type" value="Genomic_DNA"/>
</dbReference>
<dbReference type="Proteomes" id="UP001162501">
    <property type="component" value="Chromosome 17"/>
</dbReference>
<organism evidence="1 2">
    <name type="scientific">Rangifer tarandus platyrhynchus</name>
    <name type="common">Svalbard reindeer</name>
    <dbReference type="NCBI Taxonomy" id="3082113"/>
    <lineage>
        <taxon>Eukaryota</taxon>
        <taxon>Metazoa</taxon>
        <taxon>Chordata</taxon>
        <taxon>Craniata</taxon>
        <taxon>Vertebrata</taxon>
        <taxon>Euteleostomi</taxon>
        <taxon>Mammalia</taxon>
        <taxon>Eutheria</taxon>
        <taxon>Laurasiatheria</taxon>
        <taxon>Artiodactyla</taxon>
        <taxon>Ruminantia</taxon>
        <taxon>Pecora</taxon>
        <taxon>Cervidae</taxon>
        <taxon>Odocoileinae</taxon>
        <taxon>Rangifer</taxon>
    </lineage>
</organism>
<protein>
    <submittedName>
        <fullName evidence="1">Uncharacterized protein</fullName>
    </submittedName>
</protein>
<accession>A0AC59YKA6</accession>
<reference evidence="1" key="1">
    <citation type="submission" date="2023-05" db="EMBL/GenBank/DDBJ databases">
        <authorList>
            <consortium name="ELIXIR-Norway"/>
        </authorList>
    </citation>
    <scope>NUCLEOTIDE SEQUENCE</scope>
</reference>
<gene>
    <name evidence="1" type="ORF">MRATA1EN22A_LOCUS7314</name>
</gene>
<sequence length="130" mass="14253">MNRSHRQRATQRAERGKQRENVWKPNGQSTHGQRQPFLTDVNDRIRIRRVPASLVVLGQGGEAGAQTIPIAASGPRVSGPSSAATSNRPPPPPPASRRMFPSPSPHRKSPPPPRPNGPRRIACLRCQNKI</sequence>